<comment type="caution">
    <text evidence="2">The sequence shown here is derived from an EMBL/GenBank/DDBJ whole genome shotgun (WGS) entry which is preliminary data.</text>
</comment>
<dbReference type="EMBL" id="BLXT01007949">
    <property type="protein sequence ID" value="GFO44376.1"/>
    <property type="molecule type" value="Genomic_DNA"/>
</dbReference>
<gene>
    <name evidence="2" type="ORF">PoB_007088100</name>
</gene>
<proteinExistence type="predicted"/>
<sequence length="149" mass="16982">MIGRVVGYCVVKNETKTTLTDVFQDFISPNDINVEPVVVDKDVAEIAAIKEAFPERWHKTTPLLTFTQKVSEGYSAAILTSVSEKRSQILNEVEKREKLFDNLINVMISCGQKSFDKRCQVIHCLMELWNDGIDVRARIAFENEDDDLN</sequence>
<reference evidence="2 3" key="1">
    <citation type="journal article" date="2021" name="Elife">
        <title>Chloroplast acquisition without the gene transfer in kleptoplastic sea slugs, Plakobranchus ocellatus.</title>
        <authorList>
            <person name="Maeda T."/>
            <person name="Takahashi S."/>
            <person name="Yoshida T."/>
            <person name="Shimamura S."/>
            <person name="Takaki Y."/>
            <person name="Nagai Y."/>
            <person name="Toyoda A."/>
            <person name="Suzuki Y."/>
            <person name="Arimoto A."/>
            <person name="Ishii H."/>
            <person name="Satoh N."/>
            <person name="Nishiyama T."/>
            <person name="Hasebe M."/>
            <person name="Maruyama T."/>
            <person name="Minagawa J."/>
            <person name="Obokata J."/>
            <person name="Shigenobu S."/>
        </authorList>
    </citation>
    <scope>NUCLEOTIDE SEQUENCE [LARGE SCALE GENOMIC DNA]</scope>
</reference>
<evidence type="ECO:0000313" key="2">
    <source>
        <dbReference type="EMBL" id="GFO44376.1"/>
    </source>
</evidence>
<dbReference type="InterPro" id="IPR048324">
    <property type="entry name" value="ZSWIM1-3_RNaseH-like"/>
</dbReference>
<dbReference type="Proteomes" id="UP000735302">
    <property type="component" value="Unassembled WGS sequence"/>
</dbReference>
<organism evidence="2 3">
    <name type="scientific">Plakobranchus ocellatus</name>
    <dbReference type="NCBI Taxonomy" id="259542"/>
    <lineage>
        <taxon>Eukaryota</taxon>
        <taxon>Metazoa</taxon>
        <taxon>Spiralia</taxon>
        <taxon>Lophotrochozoa</taxon>
        <taxon>Mollusca</taxon>
        <taxon>Gastropoda</taxon>
        <taxon>Heterobranchia</taxon>
        <taxon>Euthyneura</taxon>
        <taxon>Panpulmonata</taxon>
        <taxon>Sacoglossa</taxon>
        <taxon>Placobranchoidea</taxon>
        <taxon>Plakobranchidae</taxon>
        <taxon>Plakobranchus</taxon>
    </lineage>
</organism>
<evidence type="ECO:0000313" key="3">
    <source>
        <dbReference type="Proteomes" id="UP000735302"/>
    </source>
</evidence>
<evidence type="ECO:0000259" key="1">
    <source>
        <dbReference type="Pfam" id="PF21056"/>
    </source>
</evidence>
<accession>A0AAV4DJL7</accession>
<name>A0AAV4DJL7_9GAST</name>
<feature type="domain" description="ZSWIM1/3 RNaseH-like" evidence="1">
    <location>
        <begin position="3"/>
        <end position="55"/>
    </location>
</feature>
<dbReference type="AlphaFoldDB" id="A0AAV4DJL7"/>
<dbReference type="Pfam" id="PF21056">
    <property type="entry name" value="ZSWIM1-3_RNaseH-like"/>
    <property type="match status" value="1"/>
</dbReference>
<protein>
    <recommendedName>
        <fullName evidence="1">ZSWIM1/3 RNaseH-like domain-containing protein</fullName>
    </recommendedName>
</protein>
<keyword evidence="3" id="KW-1185">Reference proteome</keyword>